<feature type="coiled-coil region" evidence="1">
    <location>
        <begin position="164"/>
        <end position="191"/>
    </location>
</feature>
<dbReference type="EMBL" id="CP005996">
    <property type="protein sequence ID" value="AGS40624.1"/>
    <property type="molecule type" value="Genomic_DNA"/>
</dbReference>
<dbReference type="eggNOG" id="COG4487">
    <property type="taxonomic scope" value="Bacteria"/>
</dbReference>
<reference evidence="2 3" key="1">
    <citation type="submission" date="2013-05" db="EMBL/GenBank/DDBJ databases">
        <title>Between feast and famine: a lifestyle of most important marine PAH-degrading bacterium Cycloclasticus sp. 7ME.</title>
        <authorList>
            <person name="Yakimov M.M."/>
            <person name="Messina E."/>
            <person name="Genovese M."/>
            <person name="Denaro R."/>
            <person name="Crisafi F."/>
            <person name="Russo D."/>
            <person name="Cappello S."/>
            <person name="Santisi S."/>
            <person name="Smedile F."/>
            <person name="Golyshina O.V."/>
            <person name="Tran H."/>
            <person name="Pieper D.H."/>
            <person name="Golyshin P.N."/>
            <person name="Giuliano L."/>
        </authorList>
    </citation>
    <scope>NUCLEOTIDE SEQUENCE [LARGE SCALE GENOMIC DNA]</scope>
    <source>
        <strain evidence="2 3">78-ME</strain>
    </source>
</reference>
<dbReference type="InterPro" id="IPR019219">
    <property type="entry name" value="DUF2130"/>
</dbReference>
<dbReference type="KEGG" id="cza:CYCME_2312"/>
<dbReference type="AlphaFoldDB" id="S5TAI6"/>
<keyword evidence="1" id="KW-0175">Coiled coil</keyword>
<evidence type="ECO:0000256" key="1">
    <source>
        <dbReference type="SAM" id="Coils"/>
    </source>
</evidence>
<accession>S5TAI6</accession>
<dbReference type="PIRSF" id="PIRSF005850">
    <property type="entry name" value="UCP005850"/>
    <property type="match status" value="1"/>
</dbReference>
<reference evidence="3" key="2">
    <citation type="journal article" date="2016" name="Environ. Microbiol. Rep.">
        <title>Analysis of defence systems and a conjugative IncP-1 plasmid in the marine polyaromatic hydrocarbons-degrading bacterium Cycloclasticus sp. 78-ME.</title>
        <authorList>
            <person name="Yakimov M.M."/>
            <person name="Crisafi F."/>
            <person name="Messina E."/>
            <person name="Smedile F."/>
            <person name="Lopatina A."/>
            <person name="Denaro R."/>
            <person name="Pieper D.H."/>
            <person name="Golyshin P.N."/>
            <person name="Giuliano L."/>
        </authorList>
    </citation>
    <scope>NUCLEOTIDE SEQUENCE [LARGE SCALE GENOMIC DNA]</scope>
    <source>
        <strain evidence="3">78-ME</strain>
    </source>
</reference>
<proteinExistence type="predicted"/>
<gene>
    <name evidence="2" type="ORF">CYCME_2312</name>
</gene>
<sequence length="434" mass="49683">MQDIHCPECKKAFKIDEAGYADIVKQVRDSEFTQQLNERLDIAEKEKINAVELAKQQATNDAQKKSAAKDAEIQDLKARLEAGDTSKQLAVSEAVKAVEKERDDLANRLRQAELEKKAASELAAANHSNQLQKTSAEKDKEIQHLKALLSAKESEKTMSEISLKDKYETRINDLEDTIERLKDMKARLSTKMVGETLEQHCETEFNRIRPTAFPKSYFEKDNDARTGSKGDYIFRDKDENDIETVSIMFEMKNESDETATKKKNEDFLKELDKDRHEKNCEYAVLVSLLEPDSELYNSGIVDVSHRYKKMYVIRPQFFIPIITLLRNAAQNSLKYKQELAIVKAQNVDITHFEEELDAFKTGFARNYDLASKKFKTAITEIDKTIDHLQKTKDALLGSENNLRLANNKADDLTVKKLTKKNPTMAAKFEALRKD</sequence>
<feature type="coiled-coil region" evidence="1">
    <location>
        <begin position="95"/>
        <end position="122"/>
    </location>
</feature>
<dbReference type="PATRIC" id="fig|1198232.3.peg.2282"/>
<name>S5TAI6_9GAMM</name>
<keyword evidence="3" id="KW-1185">Reference proteome</keyword>
<evidence type="ECO:0000313" key="2">
    <source>
        <dbReference type="EMBL" id="AGS40624.1"/>
    </source>
</evidence>
<protein>
    <recommendedName>
        <fullName evidence="4">DUF2130 domain-containing protein</fullName>
    </recommendedName>
</protein>
<evidence type="ECO:0008006" key="4">
    <source>
        <dbReference type="Google" id="ProtNLM"/>
    </source>
</evidence>
<dbReference type="Pfam" id="PF09903">
    <property type="entry name" value="DUF2130"/>
    <property type="match status" value="1"/>
</dbReference>
<evidence type="ECO:0000313" key="3">
    <source>
        <dbReference type="Proteomes" id="UP000015380"/>
    </source>
</evidence>
<dbReference type="RefSeq" id="WP_020933091.1">
    <property type="nucleotide sequence ID" value="NC_021917.1"/>
</dbReference>
<organism evidence="2 3">
    <name type="scientific">Cycloclasticus zancles 78-ME</name>
    <dbReference type="NCBI Taxonomy" id="1198232"/>
    <lineage>
        <taxon>Bacteria</taxon>
        <taxon>Pseudomonadati</taxon>
        <taxon>Pseudomonadota</taxon>
        <taxon>Gammaproteobacteria</taxon>
        <taxon>Thiotrichales</taxon>
        <taxon>Piscirickettsiaceae</taxon>
        <taxon>Cycloclasticus</taxon>
    </lineage>
</organism>
<dbReference type="HOGENOM" id="CLU_034837_0_0_6"/>
<dbReference type="Proteomes" id="UP000015380">
    <property type="component" value="Chromosome"/>
</dbReference>